<organism evidence="1">
    <name type="scientific">marine sediment metagenome</name>
    <dbReference type="NCBI Taxonomy" id="412755"/>
    <lineage>
        <taxon>unclassified sequences</taxon>
        <taxon>metagenomes</taxon>
        <taxon>ecological metagenomes</taxon>
    </lineage>
</organism>
<dbReference type="SUPFAM" id="SSF53335">
    <property type="entry name" value="S-adenosyl-L-methionine-dependent methyltransferases"/>
    <property type="match status" value="1"/>
</dbReference>
<dbReference type="InterPro" id="IPR010743">
    <property type="entry name" value="Methionine_synth_MetW"/>
</dbReference>
<proteinExistence type="predicted"/>
<protein>
    <recommendedName>
        <fullName evidence="2">Methyltransferase domain-containing protein</fullName>
    </recommendedName>
</protein>
<dbReference type="AlphaFoldDB" id="X0TDR1"/>
<gene>
    <name evidence="1" type="ORF">S01H1_27631</name>
</gene>
<name>X0TDR1_9ZZZZ</name>
<reference evidence="1" key="1">
    <citation type="journal article" date="2014" name="Front. Microbiol.">
        <title>High frequency of phylogenetically diverse reductive dehalogenase-homologous genes in deep subseafloor sedimentary metagenomes.</title>
        <authorList>
            <person name="Kawai M."/>
            <person name="Futagami T."/>
            <person name="Toyoda A."/>
            <person name="Takaki Y."/>
            <person name="Nishi S."/>
            <person name="Hori S."/>
            <person name="Arai W."/>
            <person name="Tsubouchi T."/>
            <person name="Morono Y."/>
            <person name="Uchiyama I."/>
            <person name="Ito T."/>
            <person name="Fujiyama A."/>
            <person name="Inagaki F."/>
            <person name="Takami H."/>
        </authorList>
    </citation>
    <scope>NUCLEOTIDE SEQUENCE</scope>
    <source>
        <strain evidence="1">Expedition CK06-06</strain>
    </source>
</reference>
<feature type="non-terminal residue" evidence="1">
    <location>
        <position position="174"/>
    </location>
</feature>
<dbReference type="Pfam" id="PF07021">
    <property type="entry name" value="MetW"/>
    <property type="match status" value="1"/>
</dbReference>
<sequence>MFKDCWNNPNYDVWIEKLKEHPPLLTTKHGQLLYELIGMVDGYDKKLLDLGCGKAEISSLVKAQYTGADLPNVIRNVSKKFNSELDYMYIDITTHKGYLLEGFDIIVMNAFIDVMKDPLKILDKVLNIAENYVILHRQHFTGNETHVEKRHSYGKETYHSIINTDDFIMLLVKY</sequence>
<evidence type="ECO:0000313" key="1">
    <source>
        <dbReference type="EMBL" id="GAF91354.1"/>
    </source>
</evidence>
<dbReference type="InterPro" id="IPR029063">
    <property type="entry name" value="SAM-dependent_MTases_sf"/>
</dbReference>
<accession>X0TDR1</accession>
<dbReference type="CDD" id="cd02440">
    <property type="entry name" value="AdoMet_MTases"/>
    <property type="match status" value="1"/>
</dbReference>
<evidence type="ECO:0008006" key="2">
    <source>
        <dbReference type="Google" id="ProtNLM"/>
    </source>
</evidence>
<comment type="caution">
    <text evidence="1">The sequence shown here is derived from an EMBL/GenBank/DDBJ whole genome shotgun (WGS) entry which is preliminary data.</text>
</comment>
<dbReference type="EMBL" id="BARS01016843">
    <property type="protein sequence ID" value="GAF91354.1"/>
    <property type="molecule type" value="Genomic_DNA"/>
</dbReference>
<dbReference type="Gene3D" id="3.40.50.150">
    <property type="entry name" value="Vaccinia Virus protein VP39"/>
    <property type="match status" value="1"/>
</dbReference>